<keyword evidence="3" id="KW-1185">Reference proteome</keyword>
<proteinExistence type="predicted"/>
<feature type="chain" id="PRO_5046837862" evidence="1">
    <location>
        <begin position="24"/>
        <end position="271"/>
    </location>
</feature>
<evidence type="ECO:0000313" key="3">
    <source>
        <dbReference type="Proteomes" id="UP000663637"/>
    </source>
</evidence>
<accession>A0ABX7KE20</accession>
<evidence type="ECO:0000256" key="1">
    <source>
        <dbReference type="SAM" id="SignalP"/>
    </source>
</evidence>
<keyword evidence="2" id="KW-0489">Methyltransferase</keyword>
<keyword evidence="1" id="KW-0732">Signal</keyword>
<keyword evidence="2" id="KW-0808">Transferase</keyword>
<dbReference type="Proteomes" id="UP000663637">
    <property type="component" value="Chromosome"/>
</dbReference>
<dbReference type="Gene3D" id="3.40.50.150">
    <property type="entry name" value="Vaccinia Virus protein VP39"/>
    <property type="match status" value="1"/>
</dbReference>
<reference evidence="2 3" key="1">
    <citation type="submission" date="2020-09" db="EMBL/GenBank/DDBJ databases">
        <title>Complete genome sequence of altererythrobacter flavus SS-21NJ, isolated from Dongying oil sludge in Shandong province.</title>
        <authorList>
            <person name="Sun S."/>
            <person name="Zhang Z."/>
        </authorList>
    </citation>
    <scope>NUCLEOTIDE SEQUENCE [LARGE SCALE GENOMIC DNA]</scope>
    <source>
        <strain evidence="2 3">SS-21NJ</strain>
    </source>
</reference>
<feature type="signal peptide" evidence="1">
    <location>
        <begin position="1"/>
        <end position="23"/>
    </location>
</feature>
<dbReference type="InterPro" id="IPR029063">
    <property type="entry name" value="SAM-dependent_MTases_sf"/>
</dbReference>
<organism evidence="2 3">
    <name type="scientific">Tsuneonella flava</name>
    <dbReference type="NCBI Taxonomy" id="2055955"/>
    <lineage>
        <taxon>Bacteria</taxon>
        <taxon>Pseudomonadati</taxon>
        <taxon>Pseudomonadota</taxon>
        <taxon>Alphaproteobacteria</taxon>
        <taxon>Sphingomonadales</taxon>
        <taxon>Erythrobacteraceae</taxon>
        <taxon>Tsuneonella</taxon>
    </lineage>
</organism>
<dbReference type="GO" id="GO:0032259">
    <property type="term" value="P:methylation"/>
    <property type="evidence" value="ECO:0007669"/>
    <property type="project" value="UniProtKB-KW"/>
</dbReference>
<gene>
    <name evidence="2" type="ORF">IDJ81_05255</name>
</gene>
<dbReference type="InterPro" id="IPR016980">
    <property type="entry name" value="S-AdoMet-dep_MeTrfase_Alr7345"/>
</dbReference>
<dbReference type="RefSeq" id="WP_205444532.1">
    <property type="nucleotide sequence ID" value="NZ_CP061510.1"/>
</dbReference>
<dbReference type="SUPFAM" id="SSF53335">
    <property type="entry name" value="S-adenosyl-L-methionine-dependent methyltransferases"/>
    <property type="match status" value="1"/>
</dbReference>
<protein>
    <submittedName>
        <fullName evidence="2">Class I SAM-dependent methyltransferase</fullName>
    </submittedName>
</protein>
<dbReference type="EMBL" id="CP061510">
    <property type="protein sequence ID" value="QSB45524.1"/>
    <property type="molecule type" value="Genomic_DNA"/>
</dbReference>
<dbReference type="PIRSF" id="PIRSF031679">
    <property type="entry name" value="Mtase_Alr7345_prd"/>
    <property type="match status" value="1"/>
</dbReference>
<dbReference type="GO" id="GO:0008168">
    <property type="term" value="F:methyltransferase activity"/>
    <property type="evidence" value="ECO:0007669"/>
    <property type="project" value="UniProtKB-KW"/>
</dbReference>
<name>A0ABX7KE20_9SPHN</name>
<evidence type="ECO:0000313" key="2">
    <source>
        <dbReference type="EMBL" id="QSB45524.1"/>
    </source>
</evidence>
<sequence length="271" mass="29300">MRRILAAALAATVLAAMPAPAMADPRISPAMEAALSQANRADDHARDAFRHPAQTLAFFGVEPGMTVVDYMPAGGWYTRVLVPYLGKNGRYIGLMPDPSAAQVEGNARYFAALPAKFAEASPKWNLSGAPVSTYVSSELPDTLQGTVDRVLIFREMHNLLRSGALRIELGRIRDLLADNGMLGIVQHRAKPWASGDYTNGGKGYLRQSDVIGLVEAHGFTLVGTSEINANPKDTADWPGGVWELPPGLSSKNEARKAVGESDRMTLLFRKR</sequence>